<dbReference type="InterPro" id="IPR001370">
    <property type="entry name" value="BIR_rpt"/>
</dbReference>
<dbReference type="Gene3D" id="1.10.1170.10">
    <property type="entry name" value="Inhibitor Of Apoptosis Protein (2mihbC-IAP-1), Chain A"/>
    <property type="match status" value="2"/>
</dbReference>
<comment type="caution">
    <text evidence="1">The sequence shown here is derived from an EMBL/GenBank/DDBJ whole genome shotgun (WGS) entry which is preliminary data.</text>
</comment>
<evidence type="ECO:0000313" key="2">
    <source>
        <dbReference type="Proteomes" id="UP001195483"/>
    </source>
</evidence>
<evidence type="ECO:0000313" key="1">
    <source>
        <dbReference type="EMBL" id="KAK3585121.1"/>
    </source>
</evidence>
<dbReference type="PROSITE" id="PS50143">
    <property type="entry name" value="BIR_REPEAT_2"/>
    <property type="match status" value="1"/>
</dbReference>
<dbReference type="InterPro" id="IPR050784">
    <property type="entry name" value="IAP"/>
</dbReference>
<organism evidence="1 2">
    <name type="scientific">Potamilus streckersoni</name>
    <dbReference type="NCBI Taxonomy" id="2493646"/>
    <lineage>
        <taxon>Eukaryota</taxon>
        <taxon>Metazoa</taxon>
        <taxon>Spiralia</taxon>
        <taxon>Lophotrochozoa</taxon>
        <taxon>Mollusca</taxon>
        <taxon>Bivalvia</taxon>
        <taxon>Autobranchia</taxon>
        <taxon>Heteroconchia</taxon>
        <taxon>Palaeoheterodonta</taxon>
        <taxon>Unionida</taxon>
        <taxon>Unionoidea</taxon>
        <taxon>Unionidae</taxon>
        <taxon>Ambleminae</taxon>
        <taxon>Lampsilini</taxon>
        <taxon>Potamilus</taxon>
    </lineage>
</organism>
<reference evidence="1" key="1">
    <citation type="journal article" date="2021" name="Genome Biol. Evol.">
        <title>A High-Quality Reference Genome for a Parasitic Bivalve with Doubly Uniparental Inheritance (Bivalvia: Unionida).</title>
        <authorList>
            <person name="Smith C.H."/>
        </authorList>
    </citation>
    <scope>NUCLEOTIDE SEQUENCE</scope>
    <source>
        <strain evidence="1">CHS0354</strain>
    </source>
</reference>
<dbReference type="SMART" id="SM00238">
    <property type="entry name" value="BIR"/>
    <property type="match status" value="1"/>
</dbReference>
<dbReference type="AlphaFoldDB" id="A0AAE0VPF2"/>
<dbReference type="SUPFAM" id="SSF57924">
    <property type="entry name" value="Inhibitor of apoptosis (IAP) repeat"/>
    <property type="match status" value="2"/>
</dbReference>
<sequence>MCTRESSDVASLGTYELERRCFRTADTTFKGGHTVPVYVSDGFLYKRPRICEKSIILNVLAVCDEESSYENPLIPNCGQHSSVCRNGTSGPPRKETCYPQFSQNSTRLATFTHCQFLFDHQSLANLGFFYKGEKDRMCCYECGINLSQWKRDDDPLLEHIRYSPECKHLHAIIDTASLKDYKTQLQQVRTNEARQGATGVRHEITGAQEERIHVRSPQYSSLNVRLSTFARFPVINGLDVHRIADAGFYYTGLHTCYRLS</sequence>
<proteinExistence type="predicted"/>
<dbReference type="Proteomes" id="UP001195483">
    <property type="component" value="Unassembled WGS sequence"/>
</dbReference>
<name>A0AAE0VPF2_9BIVA</name>
<gene>
    <name evidence="1" type="ORF">CHS0354_034250</name>
</gene>
<dbReference type="PANTHER" id="PTHR10044">
    <property type="entry name" value="INHIBITOR OF APOPTOSIS"/>
    <property type="match status" value="1"/>
</dbReference>
<protein>
    <submittedName>
        <fullName evidence="1">Uncharacterized protein</fullName>
    </submittedName>
</protein>
<dbReference type="Pfam" id="PF00653">
    <property type="entry name" value="BIR"/>
    <property type="match status" value="1"/>
</dbReference>
<keyword evidence="2" id="KW-1185">Reference proteome</keyword>
<dbReference type="EMBL" id="JAEAOA010002006">
    <property type="protein sequence ID" value="KAK3585121.1"/>
    <property type="molecule type" value="Genomic_DNA"/>
</dbReference>
<accession>A0AAE0VPF2</accession>
<reference evidence="1" key="2">
    <citation type="journal article" date="2021" name="Genome Biol. Evol.">
        <title>Developing a high-quality reference genome for a parasitic bivalve with doubly uniparental inheritance (Bivalvia: Unionida).</title>
        <authorList>
            <person name="Smith C.H."/>
        </authorList>
    </citation>
    <scope>NUCLEOTIDE SEQUENCE</scope>
    <source>
        <strain evidence="1">CHS0354</strain>
        <tissue evidence="1">Mantle</tissue>
    </source>
</reference>
<dbReference type="CDD" id="cd00022">
    <property type="entry name" value="BIR"/>
    <property type="match status" value="1"/>
</dbReference>
<reference evidence="1" key="3">
    <citation type="submission" date="2023-05" db="EMBL/GenBank/DDBJ databases">
        <authorList>
            <person name="Smith C.H."/>
        </authorList>
    </citation>
    <scope>NUCLEOTIDE SEQUENCE</scope>
    <source>
        <strain evidence="1">CHS0354</strain>
        <tissue evidence="1">Mantle</tissue>
    </source>
</reference>